<feature type="compositionally biased region" description="Low complexity" evidence="6">
    <location>
        <begin position="221"/>
        <end position="250"/>
    </location>
</feature>
<reference evidence="8 9" key="1">
    <citation type="submission" date="2022-04" db="EMBL/GenBank/DDBJ databases">
        <title>Genome diversity in the genus Frankia.</title>
        <authorList>
            <person name="Carlos-Shanley C."/>
            <person name="Hahn D."/>
        </authorList>
    </citation>
    <scope>NUCLEOTIDE SEQUENCE [LARGE SCALE GENOMIC DNA]</scope>
    <source>
        <strain evidence="8 9">Ag45/Mut15</strain>
    </source>
</reference>
<feature type="binding site" evidence="5">
    <location>
        <begin position="147"/>
        <end position="149"/>
    </location>
    <ligand>
        <name>substrate</name>
    </ligand>
</feature>
<comment type="caution">
    <text evidence="8">The sequence shown here is derived from an EMBL/GenBank/DDBJ whole genome shotgun (WGS) entry which is preliminary data.</text>
</comment>
<dbReference type="PANTHER" id="PTHR10993:SF7">
    <property type="entry name" value="LIPOYLTRANSFERASE 2, MITOCHONDRIAL-RELATED"/>
    <property type="match status" value="1"/>
</dbReference>
<comment type="subcellular location">
    <subcellularLocation>
        <location evidence="5">Cytoplasm</location>
    </subcellularLocation>
</comment>
<dbReference type="GO" id="GO:0033819">
    <property type="term" value="F:lipoyl(octanoyl) transferase activity"/>
    <property type="evidence" value="ECO:0007669"/>
    <property type="project" value="UniProtKB-EC"/>
</dbReference>
<keyword evidence="3 5" id="KW-0012">Acyltransferase</keyword>
<accession>A0ABT0K237</accession>
<feature type="region of interest" description="Disordered" evidence="6">
    <location>
        <begin position="217"/>
        <end position="266"/>
    </location>
</feature>
<comment type="function">
    <text evidence="4 5">Catalyzes the transfer of endogenously produced octanoic acid from octanoyl-acyl-carrier-protein onto the lipoyl domains of lipoate-dependent enzymes. Lipoyl-ACP can also act as a substrate although octanoyl-ACP is likely to be the physiological substrate.</text>
</comment>
<keyword evidence="5" id="KW-0963">Cytoplasm</keyword>
<dbReference type="EMBL" id="JALKFT010000021">
    <property type="protein sequence ID" value="MCK9877776.1"/>
    <property type="molecule type" value="Genomic_DNA"/>
</dbReference>
<comment type="miscellaneous">
    <text evidence="5">In the reaction, the free carboxyl group of octanoic acid is attached via an amide linkage to the epsilon-amino group of a specific lysine residue of lipoyl domains of lipoate-dependent enzymes.</text>
</comment>
<evidence type="ECO:0000256" key="5">
    <source>
        <dbReference type="HAMAP-Rule" id="MF_00013"/>
    </source>
</evidence>
<dbReference type="EC" id="2.3.1.181" evidence="5"/>
<dbReference type="InterPro" id="IPR045864">
    <property type="entry name" value="aa-tRNA-synth_II/BPL/LPL"/>
</dbReference>
<dbReference type="InterPro" id="IPR004143">
    <property type="entry name" value="BPL_LPL_catalytic"/>
</dbReference>
<organism evidence="8 9">
    <name type="scientific">Frankia umida</name>
    <dbReference type="NCBI Taxonomy" id="573489"/>
    <lineage>
        <taxon>Bacteria</taxon>
        <taxon>Bacillati</taxon>
        <taxon>Actinomycetota</taxon>
        <taxon>Actinomycetes</taxon>
        <taxon>Frankiales</taxon>
        <taxon>Frankiaceae</taxon>
        <taxon>Frankia</taxon>
    </lineage>
</organism>
<dbReference type="Gene3D" id="3.30.930.10">
    <property type="entry name" value="Bira Bifunctional Protein, Domain 2"/>
    <property type="match status" value="1"/>
</dbReference>
<dbReference type="NCBIfam" id="TIGR00214">
    <property type="entry name" value="lipB"/>
    <property type="match status" value="1"/>
</dbReference>
<feature type="binding site" evidence="5">
    <location>
        <begin position="134"/>
        <end position="136"/>
    </location>
    <ligand>
        <name>substrate</name>
    </ligand>
</feature>
<protein>
    <recommendedName>
        <fullName evidence="5">Octanoyltransferase</fullName>
        <ecNumber evidence="5">2.3.1.181</ecNumber>
    </recommendedName>
    <alternativeName>
        <fullName evidence="5">Lipoate-protein ligase B</fullName>
    </alternativeName>
    <alternativeName>
        <fullName evidence="5">Lipoyl/octanoyl transferase</fullName>
    </alternativeName>
    <alternativeName>
        <fullName evidence="5">Octanoyl-[acyl-carrier-protein]-protein N-octanoyltransferase</fullName>
    </alternativeName>
</protein>
<keyword evidence="2 5" id="KW-0808">Transferase</keyword>
<evidence type="ECO:0000313" key="9">
    <source>
        <dbReference type="Proteomes" id="UP001201873"/>
    </source>
</evidence>
<name>A0ABT0K237_9ACTN</name>
<dbReference type="PANTHER" id="PTHR10993">
    <property type="entry name" value="OCTANOYLTRANSFERASE"/>
    <property type="match status" value="1"/>
</dbReference>
<dbReference type="SUPFAM" id="SSF55681">
    <property type="entry name" value="Class II aaRS and biotin synthetases"/>
    <property type="match status" value="1"/>
</dbReference>
<evidence type="ECO:0000256" key="3">
    <source>
        <dbReference type="ARBA" id="ARBA00023315"/>
    </source>
</evidence>
<feature type="binding site" evidence="5">
    <location>
        <begin position="66"/>
        <end position="73"/>
    </location>
    <ligand>
        <name>substrate</name>
    </ligand>
</feature>
<evidence type="ECO:0000256" key="2">
    <source>
        <dbReference type="ARBA" id="ARBA00022679"/>
    </source>
</evidence>
<dbReference type="CDD" id="cd16444">
    <property type="entry name" value="LipB"/>
    <property type="match status" value="1"/>
</dbReference>
<comment type="pathway">
    <text evidence="1 5">Protein modification; protein lipoylation via endogenous pathway; protein N(6)-(lipoyl)lysine from octanoyl-[acyl-carrier-protein]: step 1/2.</text>
</comment>
<dbReference type="InterPro" id="IPR020605">
    <property type="entry name" value="Octanoyltransferase_CS"/>
</dbReference>
<dbReference type="InterPro" id="IPR000544">
    <property type="entry name" value="Octanoyltransferase"/>
</dbReference>
<keyword evidence="9" id="KW-1185">Reference proteome</keyword>
<proteinExistence type="inferred from homology"/>
<feature type="site" description="Lowers pKa of active site Cys" evidence="5">
    <location>
        <position position="131"/>
    </location>
</feature>
<evidence type="ECO:0000256" key="4">
    <source>
        <dbReference type="ARBA" id="ARBA00024732"/>
    </source>
</evidence>
<dbReference type="Pfam" id="PF21948">
    <property type="entry name" value="LplA-B_cat"/>
    <property type="match status" value="1"/>
</dbReference>
<evidence type="ECO:0000313" key="8">
    <source>
        <dbReference type="EMBL" id="MCK9877776.1"/>
    </source>
</evidence>
<evidence type="ECO:0000259" key="7">
    <source>
        <dbReference type="PROSITE" id="PS51733"/>
    </source>
</evidence>
<gene>
    <name evidence="5 8" type="primary">lipB</name>
    <name evidence="8" type="ORF">MXD59_18685</name>
</gene>
<comment type="catalytic activity">
    <reaction evidence="5">
        <text>octanoyl-[ACP] + L-lysyl-[protein] = N(6)-octanoyl-L-lysyl-[protein] + holo-[ACP] + H(+)</text>
        <dbReference type="Rhea" id="RHEA:17665"/>
        <dbReference type="Rhea" id="RHEA-COMP:9636"/>
        <dbReference type="Rhea" id="RHEA-COMP:9685"/>
        <dbReference type="Rhea" id="RHEA-COMP:9752"/>
        <dbReference type="Rhea" id="RHEA-COMP:9928"/>
        <dbReference type="ChEBI" id="CHEBI:15378"/>
        <dbReference type="ChEBI" id="CHEBI:29969"/>
        <dbReference type="ChEBI" id="CHEBI:64479"/>
        <dbReference type="ChEBI" id="CHEBI:78463"/>
        <dbReference type="ChEBI" id="CHEBI:78809"/>
        <dbReference type="EC" id="2.3.1.181"/>
    </reaction>
</comment>
<feature type="domain" description="BPL/LPL catalytic" evidence="7">
    <location>
        <begin position="28"/>
        <end position="204"/>
    </location>
</feature>
<evidence type="ECO:0000256" key="1">
    <source>
        <dbReference type="ARBA" id="ARBA00004821"/>
    </source>
</evidence>
<dbReference type="PROSITE" id="PS01313">
    <property type="entry name" value="LIPB"/>
    <property type="match status" value="1"/>
</dbReference>
<dbReference type="NCBIfam" id="NF010925">
    <property type="entry name" value="PRK14345.1"/>
    <property type="match status" value="1"/>
</dbReference>
<dbReference type="Proteomes" id="UP001201873">
    <property type="component" value="Unassembled WGS sequence"/>
</dbReference>
<evidence type="ECO:0000256" key="6">
    <source>
        <dbReference type="SAM" id="MobiDB-lite"/>
    </source>
</evidence>
<comment type="similarity">
    <text evidence="5">Belongs to the LipB family.</text>
</comment>
<feature type="active site" description="Acyl-thioester intermediate" evidence="5">
    <location>
        <position position="165"/>
    </location>
</feature>
<dbReference type="HAMAP" id="MF_00013">
    <property type="entry name" value="LipB"/>
    <property type="match status" value="1"/>
</dbReference>
<dbReference type="PROSITE" id="PS51733">
    <property type="entry name" value="BPL_LPL_CATALYTIC"/>
    <property type="match status" value="1"/>
</dbReference>
<sequence>MDVLRLAVVPYREAWDLQRSLAEARVADAADDTLILVEHPSVYTAGRRTQPFERPLNGTEVIDVDRGGRITWHGPGQLVGYPVLKLPRPLDVVAYVRALEQALIDSCAEFGLETRLVEGRTGVWTADGQRKIAAIGVRVRRAVTTHGFALNCLTDPSDFAQIVPCGISDAGVTSLSAELGRPVTVSDARPVVERHTLAVLARYLGGRHLGDRITARVEPVATSTPTPSTPTPSTAAPSTAAPSEISPSEAAGREPQAAVRREELVG</sequence>